<evidence type="ECO:0000313" key="4">
    <source>
        <dbReference type="Proteomes" id="UP000492820"/>
    </source>
</evidence>
<accession>A0A068WQ39</accession>
<feature type="transmembrane region" description="Helical" evidence="2">
    <location>
        <begin position="205"/>
        <end position="230"/>
    </location>
</feature>
<evidence type="ECO:0000313" key="3">
    <source>
        <dbReference type="EMBL" id="CDS21897.1"/>
    </source>
</evidence>
<reference evidence="3 4" key="1">
    <citation type="journal article" date="2013" name="Nature">
        <title>The genomes of four tapeworm species reveal adaptations to parasitism.</title>
        <authorList>
            <person name="Tsai I.J."/>
            <person name="Zarowiecki M."/>
            <person name="Holroyd N."/>
            <person name="Garciarrubio A."/>
            <person name="Sanchez-Flores A."/>
            <person name="Brooks K.L."/>
            <person name="Tracey A."/>
            <person name="Bobes R.J."/>
            <person name="Fragoso G."/>
            <person name="Sciutto E."/>
            <person name="Aslett M."/>
            <person name="Beasley H."/>
            <person name="Bennett H.M."/>
            <person name="Cai J."/>
            <person name="Camicia F."/>
            <person name="Clark R."/>
            <person name="Cucher M."/>
            <person name="De Silva N."/>
            <person name="Day T.A."/>
            <person name="Deplazes P."/>
            <person name="Estrada K."/>
            <person name="Fernandez C."/>
            <person name="Holland P.W."/>
            <person name="Hou J."/>
            <person name="Hu S."/>
            <person name="Huckvale T."/>
            <person name="Hung S.S."/>
            <person name="Kamenetzky L."/>
            <person name="Keane J.A."/>
            <person name="Kiss F."/>
            <person name="Koziol U."/>
            <person name="Lambert O."/>
            <person name="Liu K."/>
            <person name="Luo X."/>
            <person name="Luo Y."/>
            <person name="Macchiaroli N."/>
            <person name="Nichol S."/>
            <person name="Paps J."/>
            <person name="Parkinson J."/>
            <person name="Pouchkina-Stantcheva N."/>
            <person name="Riddiford N."/>
            <person name="Rosenzvit M."/>
            <person name="Salinas G."/>
            <person name="Wasmuth J.D."/>
            <person name="Zamanian M."/>
            <person name="Zheng Y."/>
            <person name="Cai X."/>
            <person name="Soberon X."/>
            <person name="Olson P.D."/>
            <person name="Laclette J.P."/>
            <person name="Brehm K."/>
            <person name="Berriman M."/>
            <person name="Garciarrubio A."/>
            <person name="Bobes R.J."/>
            <person name="Fragoso G."/>
            <person name="Sanchez-Flores A."/>
            <person name="Estrada K."/>
            <person name="Cevallos M.A."/>
            <person name="Morett E."/>
            <person name="Gonzalez V."/>
            <person name="Portillo T."/>
            <person name="Ochoa-Leyva A."/>
            <person name="Jose M.V."/>
            <person name="Sciutto E."/>
            <person name="Landa A."/>
            <person name="Jimenez L."/>
            <person name="Valdes V."/>
            <person name="Carrero J.C."/>
            <person name="Larralde C."/>
            <person name="Morales-Montor J."/>
            <person name="Limon-Lason J."/>
            <person name="Soberon X."/>
            <person name="Laclette J.P."/>
        </authorList>
    </citation>
    <scope>NUCLEOTIDE SEQUENCE [LARGE SCALE GENOMIC DNA]</scope>
</reference>
<dbReference type="EMBL" id="LK028585">
    <property type="protein sequence ID" value="CDS21897.1"/>
    <property type="molecule type" value="Genomic_DNA"/>
</dbReference>
<dbReference type="Proteomes" id="UP000492820">
    <property type="component" value="Unassembled WGS sequence"/>
</dbReference>
<dbReference type="PANTHER" id="PTHR23320:SF173">
    <property type="entry name" value="MARVEL DOMAIN-CONTAINING PROTEIN-RELATED"/>
    <property type="match status" value="1"/>
</dbReference>
<keyword evidence="2" id="KW-0812">Transmembrane</keyword>
<feature type="region of interest" description="Disordered" evidence="1">
    <location>
        <begin position="590"/>
        <end position="626"/>
    </location>
</feature>
<feature type="compositionally biased region" description="Basic residues" evidence="1">
    <location>
        <begin position="553"/>
        <end position="565"/>
    </location>
</feature>
<feature type="transmembrane region" description="Helical" evidence="2">
    <location>
        <begin position="144"/>
        <end position="165"/>
    </location>
</feature>
<keyword evidence="2" id="KW-1133">Transmembrane helix</keyword>
<dbReference type="WBParaSite" id="EgrG_000076500">
    <property type="protein sequence ID" value="EgrG_000076500"/>
    <property type="gene ID" value="EgrG_000076500"/>
</dbReference>
<proteinExistence type="predicted"/>
<dbReference type="PANTHER" id="PTHR23320">
    <property type="entry name" value="MEMBRANE-SPANNING 4-DOMAINS SUBFAMILY A MS4A -RELATED"/>
    <property type="match status" value="1"/>
</dbReference>
<evidence type="ECO:0000313" key="5">
    <source>
        <dbReference type="WBParaSite" id="EgrG_000076500"/>
    </source>
</evidence>
<protein>
    <submittedName>
        <fullName evidence="3 5">Uncharacterized protein</fullName>
    </submittedName>
</protein>
<gene>
    <name evidence="5" type="primary">EGR_05476</name>
    <name evidence="3" type="ORF">EgrG_000076500</name>
</gene>
<evidence type="ECO:0000256" key="2">
    <source>
        <dbReference type="SAM" id="Phobius"/>
    </source>
</evidence>
<organism evidence="3">
    <name type="scientific">Echinococcus granulosus</name>
    <name type="common">Hydatid tapeworm</name>
    <dbReference type="NCBI Taxonomy" id="6210"/>
    <lineage>
        <taxon>Eukaryota</taxon>
        <taxon>Metazoa</taxon>
        <taxon>Spiralia</taxon>
        <taxon>Lophotrochozoa</taxon>
        <taxon>Platyhelminthes</taxon>
        <taxon>Cestoda</taxon>
        <taxon>Eucestoda</taxon>
        <taxon>Cyclophyllidea</taxon>
        <taxon>Taeniidae</taxon>
        <taxon>Echinococcus</taxon>
        <taxon>Echinococcus granulosus group</taxon>
    </lineage>
</organism>
<dbReference type="AlphaFoldDB" id="A0A068WQ39"/>
<dbReference type="OrthoDB" id="6272649at2759"/>
<name>A0A068WQ39_ECHGR</name>
<keyword evidence="2" id="KW-0472">Membrane</keyword>
<feature type="region of interest" description="Disordered" evidence="1">
    <location>
        <begin position="523"/>
        <end position="565"/>
    </location>
</feature>
<feature type="transmembrane region" description="Helical" evidence="2">
    <location>
        <begin position="171"/>
        <end position="193"/>
    </location>
</feature>
<reference evidence="3" key="2">
    <citation type="submission" date="2014-06" db="EMBL/GenBank/DDBJ databases">
        <authorList>
            <person name="Aslett M."/>
        </authorList>
    </citation>
    <scope>NUCLEOTIDE SEQUENCE</scope>
</reference>
<evidence type="ECO:0000256" key="1">
    <source>
        <dbReference type="SAM" id="MobiDB-lite"/>
    </source>
</evidence>
<reference evidence="5" key="3">
    <citation type="submission" date="2020-10" db="UniProtKB">
        <authorList>
            <consortium name="WormBaseParasite"/>
        </authorList>
    </citation>
    <scope>IDENTIFICATION</scope>
</reference>
<sequence length="626" mass="67677">MTSNSEGHCNFPLLRTQPPTPSVYLPSLVENIVAENSLQSTTSRSIENIPQRHGRPQLSHQRPIRICRRLKRLISKQNTSTNIRTFATATEPRVCDEPSTPSENAGKRRCCCVPLHLSCLRSFCSSLSKLLGRLRGRRMPNENLFVLSMIQLLCGLAAVVLSGVAVTKVVFLYQMATGLWSGFLMLATGFHGILTARRCTPRTLVSLLIFCVLVALSACLLACVSVAGLIEDGILRPDTSITLFTASNSPFYLSSHGPSVASSSLPIDIPLGGFSHRRLVSSNQPPRLHQVMLHILLLVIGILEASVSVACAVLCCRQICPSDNAPPLSAITYLQNRGATLVPGGSEFLLAVAADPGRPAPVLLDYALPRPDLHPSVHHFLPHPGRRVVILTQAETGVHALAAAQAVASLVSPSSSRNTLSLPSVFASQRAQKREESHQLKAHLSTLLPRLASSSGDSAFRAAHPSNLLYVLSSPSPTDAPMIFPPFPPAYCSDEERGGNSISLPFPPQMSLCMHPQEFNIGPLSVPEVNPARNGSRRDGRRLGPRSRNVLGPRHHFRASRRSRRGSNAVDAVVGLLGDRILQPVLVVEDAETESRGSEESNIPPPSYTVSIREVSRPLPPTLEEA</sequence>
<dbReference type="InterPro" id="IPR030417">
    <property type="entry name" value="MS4A"/>
</dbReference>